<dbReference type="AlphaFoldDB" id="A0A4V6I6Y0"/>
<dbReference type="Proteomes" id="UP000298663">
    <property type="component" value="Chromosome X"/>
</dbReference>
<reference evidence="1 2" key="2">
    <citation type="journal article" date="2019" name="G3 (Bethesda)">
        <title>Hybrid Assembly of the Genome of the Entomopathogenic Nematode Steinernema carpocapsae Identifies the X-Chromosome.</title>
        <authorList>
            <person name="Serra L."/>
            <person name="Macchietto M."/>
            <person name="Macias-Munoz A."/>
            <person name="McGill C.J."/>
            <person name="Rodriguez I.M."/>
            <person name="Rodriguez B."/>
            <person name="Murad R."/>
            <person name="Mortazavi A."/>
        </authorList>
    </citation>
    <scope>NUCLEOTIDE SEQUENCE [LARGE SCALE GENOMIC DNA]</scope>
    <source>
        <strain evidence="1 2">ALL</strain>
    </source>
</reference>
<sequence length="166" mass="19242">MATMPLLTCLSKEFVDFIKNLLKHDIKGLFYLVEAEEALQKISCGNFSLPFTAYWNLLSYKFPFLHKKGISAWNDVGKRIDGMSEKPRKVIKEIINNLIAVLENRLDKNDKTIEDAAEAITKLRVEDKAEIDAIFPRLTFYADEDAQRGHWKAKLVVLEEQYRNYV</sequence>
<protein>
    <submittedName>
        <fullName evidence="1">Uncharacterized protein</fullName>
    </submittedName>
</protein>
<evidence type="ECO:0000313" key="2">
    <source>
        <dbReference type="Proteomes" id="UP000298663"/>
    </source>
</evidence>
<dbReference type="Gene3D" id="1.20.120.1100">
    <property type="match status" value="1"/>
</dbReference>
<dbReference type="EMBL" id="AZBU02000001">
    <property type="protein sequence ID" value="TMS32733.1"/>
    <property type="molecule type" value="Genomic_DNA"/>
</dbReference>
<organism evidence="1 2">
    <name type="scientific">Steinernema carpocapsae</name>
    <name type="common">Entomopathogenic nematode</name>
    <dbReference type="NCBI Taxonomy" id="34508"/>
    <lineage>
        <taxon>Eukaryota</taxon>
        <taxon>Metazoa</taxon>
        <taxon>Ecdysozoa</taxon>
        <taxon>Nematoda</taxon>
        <taxon>Chromadorea</taxon>
        <taxon>Rhabditida</taxon>
        <taxon>Tylenchina</taxon>
        <taxon>Panagrolaimomorpha</taxon>
        <taxon>Strongyloidoidea</taxon>
        <taxon>Steinernematidae</taxon>
        <taxon>Steinernema</taxon>
    </lineage>
</organism>
<gene>
    <name evidence="1" type="ORF">L596_000538</name>
</gene>
<proteinExistence type="predicted"/>
<name>A0A4V6I6Y0_STECR</name>
<accession>A0A4V6I6Y0</accession>
<keyword evidence="2" id="KW-1185">Reference proteome</keyword>
<dbReference type="EMBL" id="CM016762">
    <property type="protein sequence ID" value="TMS32733.1"/>
    <property type="molecule type" value="Genomic_DNA"/>
</dbReference>
<reference evidence="1 2" key="1">
    <citation type="journal article" date="2015" name="Genome Biol.">
        <title>Comparative genomics of Steinernema reveals deeply conserved gene regulatory networks.</title>
        <authorList>
            <person name="Dillman A.R."/>
            <person name="Macchietto M."/>
            <person name="Porter C.F."/>
            <person name="Rogers A."/>
            <person name="Williams B."/>
            <person name="Antoshechkin I."/>
            <person name="Lee M.M."/>
            <person name="Goodwin Z."/>
            <person name="Lu X."/>
            <person name="Lewis E.E."/>
            <person name="Goodrich-Blair H."/>
            <person name="Stock S.P."/>
            <person name="Adams B.J."/>
            <person name="Sternberg P.W."/>
            <person name="Mortazavi A."/>
        </authorList>
    </citation>
    <scope>NUCLEOTIDE SEQUENCE [LARGE SCALE GENOMIC DNA]</scope>
    <source>
        <strain evidence="1 2">ALL</strain>
    </source>
</reference>
<comment type="caution">
    <text evidence="1">The sequence shown here is derived from an EMBL/GenBank/DDBJ whole genome shotgun (WGS) entry which is preliminary data.</text>
</comment>
<evidence type="ECO:0000313" key="1">
    <source>
        <dbReference type="EMBL" id="TMS32733.1"/>
    </source>
</evidence>